<protein>
    <submittedName>
        <fullName evidence="1">Uncharacterized protein</fullName>
    </submittedName>
</protein>
<organism evidence="1">
    <name type="scientific">marine sediment metagenome</name>
    <dbReference type="NCBI Taxonomy" id="412755"/>
    <lineage>
        <taxon>unclassified sequences</taxon>
        <taxon>metagenomes</taxon>
        <taxon>ecological metagenomes</taxon>
    </lineage>
</organism>
<evidence type="ECO:0000313" key="1">
    <source>
        <dbReference type="EMBL" id="GAH19714.1"/>
    </source>
</evidence>
<proteinExistence type="predicted"/>
<gene>
    <name evidence="1" type="ORF">S03H2_08782</name>
</gene>
<comment type="caution">
    <text evidence="1">The sequence shown here is derived from an EMBL/GenBank/DDBJ whole genome shotgun (WGS) entry which is preliminary data.</text>
</comment>
<name>X1ERF1_9ZZZZ</name>
<reference evidence="1" key="1">
    <citation type="journal article" date="2014" name="Front. Microbiol.">
        <title>High frequency of phylogenetically diverse reductive dehalogenase-homologous genes in deep subseafloor sedimentary metagenomes.</title>
        <authorList>
            <person name="Kawai M."/>
            <person name="Futagami T."/>
            <person name="Toyoda A."/>
            <person name="Takaki Y."/>
            <person name="Nishi S."/>
            <person name="Hori S."/>
            <person name="Arai W."/>
            <person name="Tsubouchi T."/>
            <person name="Morono Y."/>
            <person name="Uchiyama I."/>
            <person name="Ito T."/>
            <person name="Fujiyama A."/>
            <person name="Inagaki F."/>
            <person name="Takami H."/>
        </authorList>
    </citation>
    <scope>NUCLEOTIDE SEQUENCE</scope>
    <source>
        <strain evidence="1">Expedition CK06-06</strain>
    </source>
</reference>
<dbReference type="AlphaFoldDB" id="X1ERF1"/>
<sequence>KEEKSFPVSSTINPVTQVAEVAVKRALIKPILFAVLEAEGRLRRIVPIAITTKNPNTNT</sequence>
<dbReference type="EMBL" id="BARU01004331">
    <property type="protein sequence ID" value="GAH19714.1"/>
    <property type="molecule type" value="Genomic_DNA"/>
</dbReference>
<feature type="non-terminal residue" evidence="1">
    <location>
        <position position="1"/>
    </location>
</feature>
<accession>X1ERF1</accession>